<dbReference type="EMBL" id="BTSY01000006">
    <property type="protein sequence ID" value="GMT32727.1"/>
    <property type="molecule type" value="Genomic_DNA"/>
</dbReference>
<dbReference type="AlphaFoldDB" id="A0AAV5WSK8"/>
<gene>
    <name evidence="1" type="ORF">PFISCL1PPCAC_24024</name>
</gene>
<organism evidence="1 2">
    <name type="scientific">Pristionchus fissidentatus</name>
    <dbReference type="NCBI Taxonomy" id="1538716"/>
    <lineage>
        <taxon>Eukaryota</taxon>
        <taxon>Metazoa</taxon>
        <taxon>Ecdysozoa</taxon>
        <taxon>Nematoda</taxon>
        <taxon>Chromadorea</taxon>
        <taxon>Rhabditida</taxon>
        <taxon>Rhabditina</taxon>
        <taxon>Diplogasteromorpha</taxon>
        <taxon>Diplogasteroidea</taxon>
        <taxon>Neodiplogasteridae</taxon>
        <taxon>Pristionchus</taxon>
    </lineage>
</organism>
<feature type="non-terminal residue" evidence="1">
    <location>
        <position position="1"/>
    </location>
</feature>
<comment type="caution">
    <text evidence="1">The sequence shown here is derived from an EMBL/GenBank/DDBJ whole genome shotgun (WGS) entry which is preliminary data.</text>
</comment>
<keyword evidence="2" id="KW-1185">Reference proteome</keyword>
<sequence>DGTELSQKLMTMVEHVVFQNFSKAENLCDQILDAIELGTVEDYPTPREAGLPVEVSMAEGSRKSAIVVDRNDAVLCADTFISNILQTDSRIHVIVGDEKDVVKYYKHISRLHSNRGVQGVWNDKKFGRQISPRIIIGTLDYFTTRDPDRNDRSRITAVFLHADDLPEQWQMYPIDFESGNLDAFLVELFVLTTVTLEHVQEIEGLVQSIRSENDLRRIMKCWPSEYQVLEEKTILSALQKSYSRYDTQEQNKTRRTEHLYALAQKSVEIGLKKNMIPSHLKRVVDSNLSQFVKN</sequence>
<name>A0AAV5WSK8_9BILA</name>
<evidence type="ECO:0000313" key="2">
    <source>
        <dbReference type="Proteomes" id="UP001432322"/>
    </source>
</evidence>
<protein>
    <submittedName>
        <fullName evidence="1">Uncharacterized protein</fullName>
    </submittedName>
</protein>
<dbReference type="Proteomes" id="UP001432322">
    <property type="component" value="Unassembled WGS sequence"/>
</dbReference>
<reference evidence="1" key="1">
    <citation type="submission" date="2023-10" db="EMBL/GenBank/DDBJ databases">
        <title>Genome assembly of Pristionchus species.</title>
        <authorList>
            <person name="Yoshida K."/>
            <person name="Sommer R.J."/>
        </authorList>
    </citation>
    <scope>NUCLEOTIDE SEQUENCE</scope>
    <source>
        <strain evidence="1">RS5133</strain>
    </source>
</reference>
<accession>A0AAV5WSK8</accession>
<evidence type="ECO:0000313" key="1">
    <source>
        <dbReference type="EMBL" id="GMT32727.1"/>
    </source>
</evidence>
<feature type="non-terminal residue" evidence="1">
    <location>
        <position position="294"/>
    </location>
</feature>
<proteinExistence type="predicted"/>